<organism evidence="2">
    <name type="scientific">Timema californicum</name>
    <name type="common">California timema</name>
    <name type="synonym">Walking stick</name>
    <dbReference type="NCBI Taxonomy" id="61474"/>
    <lineage>
        <taxon>Eukaryota</taxon>
        <taxon>Metazoa</taxon>
        <taxon>Ecdysozoa</taxon>
        <taxon>Arthropoda</taxon>
        <taxon>Hexapoda</taxon>
        <taxon>Insecta</taxon>
        <taxon>Pterygota</taxon>
        <taxon>Neoptera</taxon>
        <taxon>Polyneoptera</taxon>
        <taxon>Phasmatodea</taxon>
        <taxon>Timematodea</taxon>
        <taxon>Timematoidea</taxon>
        <taxon>Timematidae</taxon>
        <taxon>Timema</taxon>
    </lineage>
</organism>
<feature type="compositionally biased region" description="Basic and acidic residues" evidence="1">
    <location>
        <begin position="1"/>
        <end position="12"/>
    </location>
</feature>
<reference evidence="2" key="1">
    <citation type="submission" date="2020-11" db="EMBL/GenBank/DDBJ databases">
        <authorList>
            <person name="Tran Van P."/>
        </authorList>
    </citation>
    <scope>NUCLEOTIDE SEQUENCE</scope>
</reference>
<feature type="region of interest" description="Disordered" evidence="1">
    <location>
        <begin position="1"/>
        <end position="40"/>
    </location>
</feature>
<dbReference type="AlphaFoldDB" id="A0A7R9J0R7"/>
<evidence type="ECO:0000313" key="2">
    <source>
        <dbReference type="EMBL" id="CAD7570519.1"/>
    </source>
</evidence>
<name>A0A7R9J0R7_TIMCA</name>
<sequence length="449" mass="50419">MRGKVTHLEKVTQDTGWESYPGPQGPEVSPPGALSPGETRRRGETWFIVRNCEARPQSRHLTNFLTPERKVQARPGEGGHFSRATKLRGGGEVGGINAPVRRTHHSATLILHYSLIIRKVELEEVNPHLRGGRVKNHLGKTTPSSPDRDSNLDLPVLSSRAQHDKRVIQLRHRERRKHGKPFIGTPWAPGAIHSRINCLDTLWSLGNMMLCDTPSRARMCVCFCGEHVDIRKLTGKKQFRYVTWISSPVPERSGEKKTSKRLISWMERITNEQVLRRAGEDNYGGNCVKKEMIHQVLLRFIVEGTIAGDNTGSQPRKLPSVHPTRTEHRYLRSLVQHESSALDHVASEVALKVHPTEIRTSISLSSLVELNTTSALANYATEAGCKRIVKVELEEVNPHLHGGRVENHLGKSTLSSPDRDSNLDFPVLTSRAQHDKRVSQLRHRGGLQE</sequence>
<dbReference type="EMBL" id="OE180094">
    <property type="protein sequence ID" value="CAD7570519.1"/>
    <property type="molecule type" value="Genomic_DNA"/>
</dbReference>
<feature type="region of interest" description="Disordered" evidence="1">
    <location>
        <begin position="131"/>
        <end position="154"/>
    </location>
</feature>
<evidence type="ECO:0000256" key="1">
    <source>
        <dbReference type="SAM" id="MobiDB-lite"/>
    </source>
</evidence>
<gene>
    <name evidence="2" type="ORF">TCMB3V08_LOCUS3222</name>
</gene>
<protein>
    <submittedName>
        <fullName evidence="2">(California timema) hypothetical protein</fullName>
    </submittedName>
</protein>
<proteinExistence type="predicted"/>
<accession>A0A7R9J0R7</accession>
<feature type="region of interest" description="Disordered" evidence="1">
    <location>
        <begin position="402"/>
        <end position="429"/>
    </location>
</feature>